<reference evidence="13 14" key="1">
    <citation type="submission" date="2023-12" db="EMBL/GenBank/DDBJ databases">
        <title>A high-quality genome assembly for Dillenia turbinata (Dilleniales).</title>
        <authorList>
            <person name="Chanderbali A."/>
        </authorList>
    </citation>
    <scope>NUCLEOTIDE SEQUENCE [LARGE SCALE GENOMIC DNA]</scope>
    <source>
        <strain evidence="13">LSX21</strain>
        <tissue evidence="13">Leaf</tissue>
    </source>
</reference>
<dbReference type="PANTHER" id="PTHR45814:SF2">
    <property type="entry name" value="HISTONE-LYSINE N-METHYLTRANSFERASE SETD1"/>
    <property type="match status" value="1"/>
</dbReference>
<dbReference type="InterPro" id="IPR001214">
    <property type="entry name" value="SET_dom"/>
</dbReference>
<keyword evidence="5" id="KW-0949">S-adenosyl-L-methionine</keyword>
<dbReference type="Proteomes" id="UP001370490">
    <property type="component" value="Unassembled WGS sequence"/>
</dbReference>
<evidence type="ECO:0000256" key="2">
    <source>
        <dbReference type="ARBA" id="ARBA00012182"/>
    </source>
</evidence>
<keyword evidence="9" id="KW-0539">Nucleus</keyword>
<keyword evidence="14" id="KW-1185">Reference proteome</keyword>
<evidence type="ECO:0000259" key="12">
    <source>
        <dbReference type="PROSITE" id="PS50829"/>
    </source>
</evidence>
<comment type="catalytic activity">
    <reaction evidence="10">
        <text>L-lysyl(4)-[histone H3] + 3 S-adenosyl-L-methionine = N(6),N(6),N(6)-trimethyl-L-lysyl(4)-[histone H3] + 3 S-adenosyl-L-homocysteine + 3 H(+)</text>
        <dbReference type="Rhea" id="RHEA:60260"/>
        <dbReference type="Rhea" id="RHEA-COMP:15537"/>
        <dbReference type="Rhea" id="RHEA-COMP:15547"/>
        <dbReference type="ChEBI" id="CHEBI:15378"/>
        <dbReference type="ChEBI" id="CHEBI:29969"/>
        <dbReference type="ChEBI" id="CHEBI:57856"/>
        <dbReference type="ChEBI" id="CHEBI:59789"/>
        <dbReference type="ChEBI" id="CHEBI:61961"/>
        <dbReference type="EC" id="2.1.1.354"/>
    </reaction>
</comment>
<dbReference type="InterPro" id="IPR037841">
    <property type="entry name" value="SET_SETD1A/B"/>
</dbReference>
<dbReference type="GO" id="GO:0032259">
    <property type="term" value="P:methylation"/>
    <property type="evidence" value="ECO:0007669"/>
    <property type="project" value="UniProtKB-KW"/>
</dbReference>
<evidence type="ECO:0000256" key="6">
    <source>
        <dbReference type="ARBA" id="ARBA00022853"/>
    </source>
</evidence>
<evidence type="ECO:0000256" key="3">
    <source>
        <dbReference type="ARBA" id="ARBA00022603"/>
    </source>
</evidence>
<dbReference type="PROSITE" id="PS50829">
    <property type="entry name" value="GYF"/>
    <property type="match status" value="1"/>
</dbReference>
<keyword evidence="3" id="KW-0489">Methyltransferase</keyword>
<dbReference type="InterPro" id="IPR003169">
    <property type="entry name" value="GYF"/>
</dbReference>
<keyword evidence="7" id="KW-0805">Transcription regulation</keyword>
<evidence type="ECO:0000256" key="10">
    <source>
        <dbReference type="ARBA" id="ARBA00047571"/>
    </source>
</evidence>
<evidence type="ECO:0000256" key="7">
    <source>
        <dbReference type="ARBA" id="ARBA00023015"/>
    </source>
</evidence>
<dbReference type="EMBL" id="JBAMMX010000005">
    <property type="protein sequence ID" value="KAK6939163.1"/>
    <property type="molecule type" value="Genomic_DNA"/>
</dbReference>
<comment type="subcellular location">
    <subcellularLocation>
        <location evidence="1">Nucleus</location>
    </subcellularLocation>
</comment>
<dbReference type="GO" id="GO:0140999">
    <property type="term" value="F:histone H3K4 trimethyltransferase activity"/>
    <property type="evidence" value="ECO:0007669"/>
    <property type="project" value="UniProtKB-EC"/>
</dbReference>
<dbReference type="SUPFAM" id="SSF55277">
    <property type="entry name" value="GYF domain"/>
    <property type="match status" value="1"/>
</dbReference>
<dbReference type="EC" id="2.1.1.354" evidence="2"/>
<evidence type="ECO:0000259" key="11">
    <source>
        <dbReference type="PROSITE" id="PS50280"/>
    </source>
</evidence>
<feature type="domain" description="GYF" evidence="12">
    <location>
        <begin position="291"/>
        <end position="347"/>
    </location>
</feature>
<evidence type="ECO:0000256" key="5">
    <source>
        <dbReference type="ARBA" id="ARBA00022691"/>
    </source>
</evidence>
<feature type="domain" description="SET" evidence="11">
    <location>
        <begin position="1173"/>
        <end position="1290"/>
    </location>
</feature>
<name>A0AAN8W397_9MAGN</name>
<proteinExistence type="predicted"/>
<keyword evidence="4" id="KW-0808">Transferase</keyword>
<keyword evidence="6" id="KW-0156">Chromatin regulator</keyword>
<dbReference type="CDD" id="cd19169">
    <property type="entry name" value="SET_SETD1"/>
    <property type="match status" value="1"/>
</dbReference>
<dbReference type="InterPro" id="IPR035445">
    <property type="entry name" value="GYF-like_dom_sf"/>
</dbReference>
<dbReference type="Pfam" id="PF02213">
    <property type="entry name" value="GYF"/>
    <property type="match status" value="1"/>
</dbReference>
<protein>
    <recommendedName>
        <fullName evidence="2">[histone H3]-lysine(4) N-trimethyltransferase</fullName>
        <ecNumber evidence="2">2.1.1.354</ecNumber>
    </recommendedName>
</protein>
<dbReference type="InterPro" id="IPR044570">
    <property type="entry name" value="Set1-like"/>
</dbReference>
<evidence type="ECO:0000313" key="13">
    <source>
        <dbReference type="EMBL" id="KAK6939163.1"/>
    </source>
</evidence>
<gene>
    <name evidence="13" type="ORF">RJ641_028694</name>
</gene>
<dbReference type="InterPro" id="IPR046341">
    <property type="entry name" value="SET_dom_sf"/>
</dbReference>
<accession>A0AAN8W397</accession>
<dbReference type="Gene3D" id="3.30.1490.40">
    <property type="match status" value="2"/>
</dbReference>
<comment type="caution">
    <text evidence="13">The sequence shown here is derived from an EMBL/GenBank/DDBJ whole genome shotgun (WGS) entry which is preliminary data.</text>
</comment>
<dbReference type="PANTHER" id="PTHR45814">
    <property type="entry name" value="HISTONE-LYSINE N-METHYLTRANSFERASE SETD1"/>
    <property type="match status" value="1"/>
</dbReference>
<keyword evidence="8" id="KW-0804">Transcription</keyword>
<dbReference type="SMART" id="SM00317">
    <property type="entry name" value="SET"/>
    <property type="match status" value="1"/>
</dbReference>
<dbReference type="GO" id="GO:0048188">
    <property type="term" value="C:Set1C/COMPASS complex"/>
    <property type="evidence" value="ECO:0007669"/>
    <property type="project" value="InterPro"/>
</dbReference>
<evidence type="ECO:0000256" key="4">
    <source>
        <dbReference type="ARBA" id="ARBA00022679"/>
    </source>
</evidence>
<evidence type="ECO:0000256" key="1">
    <source>
        <dbReference type="ARBA" id="ARBA00004123"/>
    </source>
</evidence>
<evidence type="ECO:0000256" key="8">
    <source>
        <dbReference type="ARBA" id="ARBA00023163"/>
    </source>
</evidence>
<dbReference type="Pfam" id="PF00856">
    <property type="entry name" value="SET"/>
    <property type="match status" value="1"/>
</dbReference>
<dbReference type="SUPFAM" id="SSF82199">
    <property type="entry name" value="SET domain"/>
    <property type="match status" value="1"/>
</dbReference>
<organism evidence="13 14">
    <name type="scientific">Dillenia turbinata</name>
    <dbReference type="NCBI Taxonomy" id="194707"/>
    <lineage>
        <taxon>Eukaryota</taxon>
        <taxon>Viridiplantae</taxon>
        <taxon>Streptophyta</taxon>
        <taxon>Embryophyta</taxon>
        <taxon>Tracheophyta</taxon>
        <taxon>Spermatophyta</taxon>
        <taxon>Magnoliopsida</taxon>
        <taxon>eudicotyledons</taxon>
        <taxon>Gunneridae</taxon>
        <taxon>Pentapetalae</taxon>
        <taxon>Dilleniales</taxon>
        <taxon>Dilleniaceae</taxon>
        <taxon>Dillenia</taxon>
    </lineage>
</organism>
<evidence type="ECO:0000313" key="14">
    <source>
        <dbReference type="Proteomes" id="UP001370490"/>
    </source>
</evidence>
<evidence type="ECO:0000256" key="9">
    <source>
        <dbReference type="ARBA" id="ARBA00023242"/>
    </source>
</evidence>
<dbReference type="Gene3D" id="2.170.270.10">
    <property type="entry name" value="SET domain"/>
    <property type="match status" value="1"/>
</dbReference>
<sequence>MVSSSYCYCSRSDILNSASEFCEYEGSFFPRKRLKLSDSYSDDRVCSSSDYGVHASSPAPCAERCSFYGSDHHTASESAAEMSRQSNGNGSDISHSGNVGGTVYQDTDCPGYAAATFVSGWMYVNAQGHMCGPYIQEQLYEGLSTGFLPDELPVYPIMNGNLMNPVPLKYFKLFPGHVATGFTYLSVGICSTSGGPPNCFSTCSSNVAAHRPQEGSASMSGLNYNGCGFDRSMSVFEAFKRIASNSTWVLVDVLFYCVFSFKFCIEEKLLHLLNETILFLPVACKCQSGDESCWLYDDDQGRRHGPHSLRELHSWHQYGYLQDSVMVYHSGGGFGPYTLSSVLNSWSSDTPGAPSMPSAKTRENSSLLRLIVEVSEEVCSQLHGGILKVARKVMLDEIISNIISEAFAMKKDLGLRKPGSIDQFGMISKNNCSPLGSDSGEAALSHSVADATCMTVETTSRKPTTAVKSVGSVENFWRTYIAVCRMIFDSCMQVTWNAVIHDSMSLHATAWRKTKRWYEHPMIAAATAENGALDEDNVGTVNPPSESLQLEKECAICDTDCPPGFESMMRGPDSCVASLTGSLTSSIGENPCKHECPLDTTQTYNEGQYILESVESVLHMAAKMSLVEYVRTSIDEVVAKLVCFKEPNSTNEDSVDSSIQVPCVIGCHSCSMHDVLGLESDVTETIMFDDSQSSSHPGKLLVQSSSNESGECRSTLAENAVEKLRLRMFTVLDEDEIHEPSPPGLEERFCTLCNTDNKKFRLSRSDESAEKIAIYVVMAICRQKLHDDVLREWKSLFADDAVYQSLTAWSTSKKYCESNFNEEGEGYTNNRKRDYPEALDASAKRSRSLHDRGAAEVPLVISKYTYSRKKIARKKFEFSSEKVASDDGGLQHKVMDKQQKPNCSGDLLKVAEVNSAVVKKKIGVTKCQKDRSLQTVAQNNLESDFRPNKIAGGRKVKKVARAIHDNVASVDDQLLSTERISSFMENTTKRAVDSCHCDVRSQKELGGDYTRKNSKCKHYAFNLVVLIISTEKSAIKQRHLIDDVRVGLPTKVSKVADGVGKQAVFRRATVANKNLKKLRASNSCPKSDGCARSAINGWEWHLWSQKASPAERACVRGHWHVYVQHPGSELNASQLLNTKGLSARTNRVKLRNLLAAADGADLLKATQLKARKKRLRFQRSKIHDWGLVALEPIEAEDFVIEYVGELIRPRISDIRERQYEKMGIGSSYLFRLDDGYVVDATKRGGIARFINHSCEPNCYTKVISVEGQKKIFIYAKRYIAAGEEITYNYKFPLEEKKIPCNCGSKR</sequence>
<dbReference type="PROSITE" id="PS50280">
    <property type="entry name" value="SET"/>
    <property type="match status" value="1"/>
</dbReference>